<dbReference type="InterPro" id="IPR019734">
    <property type="entry name" value="TPR_rpt"/>
</dbReference>
<feature type="compositionally biased region" description="Low complexity" evidence="2">
    <location>
        <begin position="433"/>
        <end position="443"/>
    </location>
</feature>
<dbReference type="AlphaFoldDB" id="A0AB39TBV0"/>
<dbReference type="Pfam" id="PF13432">
    <property type="entry name" value="TPR_16"/>
    <property type="match status" value="2"/>
</dbReference>
<dbReference type="GO" id="GO:0003700">
    <property type="term" value="F:DNA-binding transcription factor activity"/>
    <property type="evidence" value="ECO:0007669"/>
    <property type="project" value="TreeGrafter"/>
</dbReference>
<reference evidence="4" key="1">
    <citation type="submission" date="2024-07" db="EMBL/GenBank/DDBJ databases">
        <authorList>
            <person name="Yu S.T."/>
        </authorList>
    </citation>
    <scope>NUCLEOTIDE SEQUENCE</scope>
    <source>
        <strain evidence="4">Y1</strain>
    </source>
</reference>
<dbReference type="CDD" id="cd00093">
    <property type="entry name" value="HTH_XRE"/>
    <property type="match status" value="1"/>
</dbReference>
<feature type="region of interest" description="Disordered" evidence="2">
    <location>
        <begin position="429"/>
        <end position="459"/>
    </location>
</feature>
<dbReference type="PANTHER" id="PTHR46797:SF1">
    <property type="entry name" value="METHYLPHOSPHONATE SYNTHASE"/>
    <property type="match status" value="1"/>
</dbReference>
<accession>A0AB39TBV0</accession>
<proteinExistence type="predicted"/>
<gene>
    <name evidence="4" type="ORF">AB2U05_01575</name>
</gene>
<evidence type="ECO:0000256" key="1">
    <source>
        <dbReference type="ARBA" id="ARBA00023125"/>
    </source>
</evidence>
<dbReference type="RefSeq" id="WP_369182170.1">
    <property type="nucleotide sequence ID" value="NZ_CP163445.1"/>
</dbReference>
<dbReference type="SMART" id="SM00530">
    <property type="entry name" value="HTH_XRE"/>
    <property type="match status" value="1"/>
</dbReference>
<dbReference type="PROSITE" id="PS50943">
    <property type="entry name" value="HTH_CROC1"/>
    <property type="match status" value="1"/>
</dbReference>
<dbReference type="GO" id="GO:0005829">
    <property type="term" value="C:cytosol"/>
    <property type="evidence" value="ECO:0007669"/>
    <property type="project" value="TreeGrafter"/>
</dbReference>
<dbReference type="InterPro" id="IPR001387">
    <property type="entry name" value="Cro/C1-type_HTH"/>
</dbReference>
<dbReference type="InterPro" id="IPR050807">
    <property type="entry name" value="TransReg_Diox_bact_type"/>
</dbReference>
<dbReference type="Gene3D" id="1.10.260.40">
    <property type="entry name" value="lambda repressor-like DNA-binding domains"/>
    <property type="match status" value="1"/>
</dbReference>
<dbReference type="SMART" id="SM00028">
    <property type="entry name" value="TPR"/>
    <property type="match status" value="3"/>
</dbReference>
<sequence length="459" mass="49460">MADDRHDDRLRIGRRIQELRAERGLTQRALAEPAYTAAYVSTLESGKVRPSDTALRYLAERLGVSADQLATGRPAHFATDLRLRLADARQTLCTGESADAAAHFTELAAEAGRYELADEQAAALLGLGDCALEIGELDEAIGHFRAAEDLLRDAPLPRRVPALRGRAVAHLLAGDVRYSCYLLESTIDRLNAGGLPDPQALLLLYSAVIAPYLDLGAHRRAVQAAELALALATQVDDPIAVARLHRSVARTMLADGRAAEADASLARAQELYQQLRIRTELAHCHWMRGYLRAQDGDLPAAERELRTARAMLTDRHAALYTQQIDVELADVLRRSGRGDEAAALLSDLLGSLHPKRGAVHAGAAHRLLGRIAEERGAVADAEEHYRTALELLQHAGATADLADLCRLLGDLLRRTGRAEEALDVYRSGLGHRATPGTTTLGPAPAAPPLGSNASIQCGR</sequence>
<organism evidence="4">
    <name type="scientific">Streptomyces sp. Y1</name>
    <dbReference type="NCBI Taxonomy" id="3238634"/>
    <lineage>
        <taxon>Bacteria</taxon>
        <taxon>Bacillati</taxon>
        <taxon>Actinomycetota</taxon>
        <taxon>Actinomycetes</taxon>
        <taxon>Kitasatosporales</taxon>
        <taxon>Streptomycetaceae</taxon>
        <taxon>Streptomyces</taxon>
    </lineage>
</organism>
<dbReference type="InterPro" id="IPR011990">
    <property type="entry name" value="TPR-like_helical_dom_sf"/>
</dbReference>
<evidence type="ECO:0000256" key="2">
    <source>
        <dbReference type="SAM" id="MobiDB-lite"/>
    </source>
</evidence>
<feature type="domain" description="HTH cro/C1-type" evidence="3">
    <location>
        <begin position="16"/>
        <end position="69"/>
    </location>
</feature>
<keyword evidence="1" id="KW-0238">DNA-binding</keyword>
<dbReference type="GO" id="GO:0003677">
    <property type="term" value="F:DNA binding"/>
    <property type="evidence" value="ECO:0007669"/>
    <property type="project" value="UniProtKB-KW"/>
</dbReference>
<dbReference type="SUPFAM" id="SSF48452">
    <property type="entry name" value="TPR-like"/>
    <property type="match status" value="3"/>
</dbReference>
<dbReference type="SUPFAM" id="SSF47413">
    <property type="entry name" value="lambda repressor-like DNA-binding domains"/>
    <property type="match status" value="1"/>
</dbReference>
<evidence type="ECO:0000259" key="3">
    <source>
        <dbReference type="PROSITE" id="PS50943"/>
    </source>
</evidence>
<name>A0AB39TBV0_9ACTN</name>
<dbReference type="Pfam" id="PF13560">
    <property type="entry name" value="HTH_31"/>
    <property type="match status" value="1"/>
</dbReference>
<dbReference type="InterPro" id="IPR010982">
    <property type="entry name" value="Lambda_DNA-bd_dom_sf"/>
</dbReference>
<evidence type="ECO:0000313" key="4">
    <source>
        <dbReference type="EMBL" id="XDQ77266.1"/>
    </source>
</evidence>
<protein>
    <submittedName>
        <fullName evidence="4">Helix-turn-helix domain-containing protein</fullName>
    </submittedName>
</protein>
<dbReference type="PANTHER" id="PTHR46797">
    <property type="entry name" value="HTH-TYPE TRANSCRIPTIONAL REGULATOR"/>
    <property type="match status" value="1"/>
</dbReference>
<dbReference type="EMBL" id="CP163445">
    <property type="protein sequence ID" value="XDQ77266.1"/>
    <property type="molecule type" value="Genomic_DNA"/>
</dbReference>
<dbReference type="Gene3D" id="1.25.40.10">
    <property type="entry name" value="Tetratricopeptide repeat domain"/>
    <property type="match status" value="3"/>
</dbReference>